<accession>A0AA41XC38</accession>
<dbReference type="AlphaFoldDB" id="A0AA41XC38"/>
<sequence>MKQQGFLQELFTYIKYFSFVFIPLALLAEGLHLWLRMEWLQYRKLLPFLALAAIAFATWRELQDKKERKASGE</sequence>
<evidence type="ECO:0000313" key="2">
    <source>
        <dbReference type="EMBL" id="MCP8970700.1"/>
    </source>
</evidence>
<feature type="transmembrane region" description="Helical" evidence="1">
    <location>
        <begin position="41"/>
        <end position="59"/>
    </location>
</feature>
<keyword evidence="1" id="KW-1133">Transmembrane helix</keyword>
<evidence type="ECO:0000256" key="1">
    <source>
        <dbReference type="SAM" id="Phobius"/>
    </source>
</evidence>
<keyword evidence="3" id="KW-1185">Reference proteome</keyword>
<name>A0AA41XC38_9BACI</name>
<organism evidence="2 3">
    <name type="scientific">Ectobacillus ponti</name>
    <dbReference type="NCBI Taxonomy" id="2961894"/>
    <lineage>
        <taxon>Bacteria</taxon>
        <taxon>Bacillati</taxon>
        <taxon>Bacillota</taxon>
        <taxon>Bacilli</taxon>
        <taxon>Bacillales</taxon>
        <taxon>Bacillaceae</taxon>
        <taxon>Ectobacillus</taxon>
    </lineage>
</organism>
<dbReference type="Proteomes" id="UP001156102">
    <property type="component" value="Unassembled WGS sequence"/>
</dbReference>
<evidence type="ECO:0000313" key="3">
    <source>
        <dbReference type="Proteomes" id="UP001156102"/>
    </source>
</evidence>
<keyword evidence="1" id="KW-0472">Membrane</keyword>
<feature type="transmembrane region" description="Helical" evidence="1">
    <location>
        <begin position="12"/>
        <end position="35"/>
    </location>
</feature>
<dbReference type="EMBL" id="JANCLT010000014">
    <property type="protein sequence ID" value="MCP8970700.1"/>
    <property type="molecule type" value="Genomic_DNA"/>
</dbReference>
<reference evidence="2" key="1">
    <citation type="submission" date="2022-07" db="EMBL/GenBank/DDBJ databases">
        <authorList>
            <person name="Li W.-J."/>
            <person name="Deng Q.-Q."/>
        </authorList>
    </citation>
    <scope>NUCLEOTIDE SEQUENCE</scope>
    <source>
        <strain evidence="2">SYSU M60031</strain>
    </source>
</reference>
<proteinExistence type="predicted"/>
<gene>
    <name evidence="2" type="ORF">NK662_19470</name>
</gene>
<keyword evidence="1" id="KW-0812">Transmembrane</keyword>
<protein>
    <submittedName>
        <fullName evidence="2">Uncharacterized protein</fullName>
    </submittedName>
</protein>
<comment type="caution">
    <text evidence="2">The sequence shown here is derived from an EMBL/GenBank/DDBJ whole genome shotgun (WGS) entry which is preliminary data.</text>
</comment>
<dbReference type="RefSeq" id="WP_254760627.1">
    <property type="nucleotide sequence ID" value="NZ_JANCLT010000014.1"/>
</dbReference>